<dbReference type="InterPro" id="IPR049082">
    <property type="entry name" value="T7SS_signal"/>
</dbReference>
<evidence type="ECO:0000259" key="7">
    <source>
        <dbReference type="Pfam" id="PF21725"/>
    </source>
</evidence>
<dbReference type="NCBIfam" id="TIGR03696">
    <property type="entry name" value="Rhs_assc_core"/>
    <property type="match status" value="1"/>
</dbReference>
<sequence length="1512" mass="165186">MAGYRPADWHPLDLDKDPTPGDPQRVRTLASQLHDFADDVSDALRLVKGMAGEDTLLQWAGKSAEVFKEQFKDVPKNLKKLKKSYEMCGDALADYWPNLERAQALADKALAKAKEAQSDLSSAKSRLSSADSWVTRATKEADKYKDDPTGSKASADKPDEGKVRAATRDVQSAKSAHTKAQSDVTTAQNALDAAKKMAEDARKMRDDAAGEAKRKIDEASDAGIPNRHWWQDVGHWFEDNWDTIVTVCKVVVAVVGIIAMIIGGPILGAIVLVAALVVLADTLYKYSKGQASLWDVAFAAMDCIPGGKGITSLGKLAKGLKEMKDLRGGMKAMSLAVRGLGKNARGMLEDGAKGAFNRLKSKIKGCGDPVDVATGEMFLAETDVSLPGTLPLAFVRRVSSGYRCGWWFGPGWSSTLDQRLEIGDGEIVFVTEDGMLLLYRGADAEGRTWFPVSGPRLSLTQEADGTYRVDDPHTGLTRRFAPLADGTAHITEIADRNANRVTFEYDSTGSPLAMRHSGGYHLAFTADEGRVTSMRLVGGAEDGSDVLVRGYEYTDGSLTGVANSSGSTLAFAYDERLRVTSWTDRNGSRYSYAYDDRDRCVAQHGEAGHLAGTFAYEGMDAAWPGCRITTYVTADGSVSRFVVNGDSQVVAETDPLGNTTRTEYDRDHHLLSRTDALGAVTRYENNAVGKPTRVALPDGGLVTVEYDTLQLPVRVGLPDGTFWEHGYDSRGNRVSSTAPDGSHTRFTYDDRGALESVTDPLGATTHVRCDRAGLRVETVSALGERSTRTYDAFGRLSGVTDPLGRTTSLRWTVEGRITQVIAPNGSEESWSYDGEGNCTSHTGPGGARTTFEYGPFDLLKAQTAPDGGRYEFGYDASLRLTDVSSPLGLHWRYTYDSAGRLVAESDFDEQCTVYEHDAVGRVGRRVNPAGQGVDYAYDVMGRLVAKTVGGETTTYGHDAMGRLVRATGPDCDLRFERDRAGRTVVEQVDGRSLVSSYDASGRRVERSTPSGARARYSYDAVGRTIGLDSSGHVIEFVNDAAGQEISRLIDGSLRFTQSWGANGRPSEQRWAAGDRLVQSRTYDYGRDGHLTGIADALDGPTALDIDVMGRVRGIEAGDRRESYVYDVAGHIASAAWAGYPGAEGTAGDRAYAGTRLHRAGATRYVYDVAGRVVERRRTRLSRKPDVWRYSWDAEDRLTSVVTPDGAVWRYLYDPLGRRIAKERLGDDGRTVVERTDFTWDGAILAEQTTYGPAAPHPVTLTWDHDGPRPLTQTERLTDAATQEEIDSRFFAIVTDLVGTPTELIDPQGSVAWRARRTTWGATSVPSKREAYTPLRFPGQYQDFETGLHYNFHRYYDPETARYTSLDPLGLAPAPNPYGYVTNPWRQIDPLGLMSCEEETVVLYHGSKNWTGDKFSLGSSGDLQRQYTPDTGVYLTDDFSRAATQYAGPEGVVVRTEVPRSFAESVLREHSGPAGKQPEYFVNTPEGLDVLNSGSPRALPQRDAIIQHMMGLF</sequence>
<keyword evidence="4" id="KW-0812">Transmembrane</keyword>
<dbReference type="PANTHER" id="PTHR32305">
    <property type="match status" value="1"/>
</dbReference>
<evidence type="ECO:0000259" key="6">
    <source>
        <dbReference type="Pfam" id="PF20148"/>
    </source>
</evidence>
<organism evidence="9">
    <name type="scientific">Streptomyces sp. R39</name>
    <dbReference type="NCBI Taxonomy" id="3238631"/>
    <lineage>
        <taxon>Bacteria</taxon>
        <taxon>Bacillati</taxon>
        <taxon>Actinomycetota</taxon>
        <taxon>Actinomycetes</taxon>
        <taxon>Kitasatosporales</taxon>
        <taxon>Streptomycetaceae</taxon>
        <taxon>Streptomyces</taxon>
    </lineage>
</organism>
<evidence type="ECO:0000259" key="5">
    <source>
        <dbReference type="Pfam" id="PF03527"/>
    </source>
</evidence>
<dbReference type="InterPro" id="IPR050708">
    <property type="entry name" value="T6SS_VgrG/RHS"/>
</dbReference>
<dbReference type="InterPro" id="IPR006530">
    <property type="entry name" value="YD"/>
</dbReference>
<feature type="domain" description="Putative T7SS secretion signal" evidence="7">
    <location>
        <begin position="21"/>
        <end position="222"/>
    </location>
</feature>
<dbReference type="PRINTS" id="PR00394">
    <property type="entry name" value="RHSPROTEIN"/>
</dbReference>
<proteinExistence type="predicted"/>
<feature type="domain" description="RHS protein conserved region" evidence="5">
    <location>
        <begin position="1292"/>
        <end position="1322"/>
    </location>
</feature>
<dbReference type="Pfam" id="PF05593">
    <property type="entry name" value="RHS_repeat"/>
    <property type="match status" value="5"/>
</dbReference>
<evidence type="ECO:0000256" key="3">
    <source>
        <dbReference type="SAM" id="MobiDB-lite"/>
    </source>
</evidence>
<gene>
    <name evidence="9" type="ORF">AB5J52_28105</name>
</gene>
<dbReference type="Gene3D" id="1.20.120.330">
    <property type="entry name" value="Nucleotidyltransferases domain 2"/>
    <property type="match status" value="1"/>
</dbReference>
<protein>
    <submittedName>
        <fullName evidence="9">DUF6531 domain-containing protein</fullName>
    </submittedName>
</protein>
<evidence type="ECO:0000256" key="4">
    <source>
        <dbReference type="SAM" id="Phobius"/>
    </source>
</evidence>
<evidence type="ECO:0000256" key="2">
    <source>
        <dbReference type="SAM" id="Coils"/>
    </source>
</evidence>
<dbReference type="Pfam" id="PF03527">
    <property type="entry name" value="RHS"/>
    <property type="match status" value="1"/>
</dbReference>
<feature type="region of interest" description="Disordered" evidence="3">
    <location>
        <begin position="141"/>
        <end position="187"/>
    </location>
</feature>
<feature type="domain" description="DUF6531" evidence="6">
    <location>
        <begin position="367"/>
        <end position="438"/>
    </location>
</feature>
<keyword evidence="4" id="KW-1133">Transmembrane helix</keyword>
<dbReference type="InterPro" id="IPR031325">
    <property type="entry name" value="RHS_repeat"/>
</dbReference>
<evidence type="ECO:0000313" key="9">
    <source>
        <dbReference type="EMBL" id="XDQ45806.1"/>
    </source>
</evidence>
<dbReference type="RefSeq" id="WP_369224671.1">
    <property type="nucleotide sequence ID" value="NZ_CP163441.1"/>
</dbReference>
<dbReference type="InterPro" id="IPR045351">
    <property type="entry name" value="DUF6531"/>
</dbReference>
<feature type="coiled-coil region" evidence="2">
    <location>
        <begin position="99"/>
        <end position="126"/>
    </location>
</feature>
<feature type="region of interest" description="Disordered" evidence="3">
    <location>
        <begin position="1"/>
        <end position="25"/>
    </location>
</feature>
<dbReference type="Pfam" id="PF25023">
    <property type="entry name" value="TEN_YD-shell"/>
    <property type="match status" value="1"/>
</dbReference>
<accession>A0AB39QU97</accession>
<keyword evidence="2" id="KW-0175">Coiled coil</keyword>
<dbReference type="PANTHER" id="PTHR32305:SF15">
    <property type="entry name" value="PROTEIN RHSA-RELATED"/>
    <property type="match status" value="1"/>
</dbReference>
<dbReference type="Gene3D" id="2.180.10.10">
    <property type="entry name" value="RHS repeat-associated core"/>
    <property type="match status" value="2"/>
</dbReference>
<feature type="compositionally biased region" description="Basic and acidic residues" evidence="3">
    <location>
        <begin position="141"/>
        <end position="167"/>
    </location>
</feature>
<keyword evidence="1" id="KW-0677">Repeat</keyword>
<feature type="transmembrane region" description="Helical" evidence="4">
    <location>
        <begin position="250"/>
        <end position="280"/>
    </location>
</feature>
<dbReference type="EMBL" id="CP163441">
    <property type="protein sequence ID" value="XDQ45806.1"/>
    <property type="molecule type" value="Genomic_DNA"/>
</dbReference>
<dbReference type="InterPro" id="IPR001826">
    <property type="entry name" value="RHS"/>
</dbReference>
<keyword evidence="4" id="KW-0472">Membrane</keyword>
<dbReference type="InterPro" id="IPR022385">
    <property type="entry name" value="Rhs_assc_core"/>
</dbReference>
<feature type="compositionally biased region" description="Polar residues" evidence="3">
    <location>
        <begin position="169"/>
        <end position="187"/>
    </location>
</feature>
<feature type="domain" description="Teneurin-like YD-shell" evidence="8">
    <location>
        <begin position="786"/>
        <end position="917"/>
    </location>
</feature>
<reference evidence="9" key="1">
    <citation type="submission" date="2024-07" db="EMBL/GenBank/DDBJ databases">
        <authorList>
            <person name="Yu S.T."/>
        </authorList>
    </citation>
    <scope>NUCLEOTIDE SEQUENCE</scope>
    <source>
        <strain evidence="9">R39</strain>
    </source>
</reference>
<dbReference type="Pfam" id="PF21725">
    <property type="entry name" value="T7SS_signal"/>
    <property type="match status" value="1"/>
</dbReference>
<dbReference type="NCBIfam" id="TIGR01643">
    <property type="entry name" value="YD_repeat_2x"/>
    <property type="match status" value="11"/>
</dbReference>
<dbReference type="Pfam" id="PF20148">
    <property type="entry name" value="DUF6531"/>
    <property type="match status" value="1"/>
</dbReference>
<evidence type="ECO:0000259" key="8">
    <source>
        <dbReference type="Pfam" id="PF25023"/>
    </source>
</evidence>
<evidence type="ECO:0000256" key="1">
    <source>
        <dbReference type="ARBA" id="ARBA00022737"/>
    </source>
</evidence>
<feature type="compositionally biased region" description="Basic and acidic residues" evidence="3">
    <location>
        <begin position="7"/>
        <end position="19"/>
    </location>
</feature>
<dbReference type="InterPro" id="IPR056823">
    <property type="entry name" value="TEN-like_YD-shell"/>
</dbReference>
<name>A0AB39QU97_9ACTN</name>